<evidence type="ECO:0000313" key="7">
    <source>
        <dbReference type="EMBL" id="XCH75499.1"/>
    </source>
</evidence>
<dbReference type="EMBL" id="CP159342">
    <property type="protein sequence ID" value="XCH75499.1"/>
    <property type="molecule type" value="Genomic_DNA"/>
</dbReference>
<dbReference type="RefSeq" id="WP_350935033.1">
    <property type="nucleotide sequence ID" value="NZ_CP157762.1"/>
</dbReference>
<dbReference type="Gene3D" id="1.10.10.10">
    <property type="entry name" value="Winged helix-like DNA-binding domain superfamily/Winged helix DNA-binding domain"/>
    <property type="match status" value="1"/>
</dbReference>
<keyword evidence="3" id="KW-0238">DNA-binding</keyword>
<organism evidence="6">
    <name type="scientific">Micromonospora sp. CCTCC AA 2012012</name>
    <dbReference type="NCBI Taxonomy" id="3111921"/>
    <lineage>
        <taxon>Bacteria</taxon>
        <taxon>Bacillati</taxon>
        <taxon>Actinomycetota</taxon>
        <taxon>Actinomycetes</taxon>
        <taxon>Micromonosporales</taxon>
        <taxon>Micromonosporaceae</taxon>
        <taxon>Micromonospora</taxon>
    </lineage>
</organism>
<dbReference type="AlphaFoldDB" id="A0AAU7MBC5"/>
<reference evidence="7" key="2">
    <citation type="submission" date="2024-06" db="EMBL/GenBank/DDBJ databases">
        <title>Micromonospora mangrovi CCTCC AA 2012012 genome sequences.</title>
        <authorList>
            <person name="Gao J."/>
        </authorList>
    </citation>
    <scope>NUCLEOTIDE SEQUENCE</scope>
    <source>
        <strain evidence="7">CCTCC AA 2012012</strain>
    </source>
</reference>
<dbReference type="Gene3D" id="3.40.190.10">
    <property type="entry name" value="Periplasmic binding protein-like II"/>
    <property type="match status" value="2"/>
</dbReference>
<dbReference type="InterPro" id="IPR000847">
    <property type="entry name" value="LysR_HTH_N"/>
</dbReference>
<proteinExistence type="inferred from homology"/>
<feature type="domain" description="HTH lysR-type" evidence="5">
    <location>
        <begin position="9"/>
        <end position="67"/>
    </location>
</feature>
<gene>
    <name evidence="7" type="ORF">ABUL08_05255</name>
    <name evidence="6" type="ORF">VK199_05220</name>
</gene>
<evidence type="ECO:0000256" key="2">
    <source>
        <dbReference type="ARBA" id="ARBA00023015"/>
    </source>
</evidence>
<name>A0AAU7MBC5_9ACTN</name>
<dbReference type="GO" id="GO:0032993">
    <property type="term" value="C:protein-DNA complex"/>
    <property type="evidence" value="ECO:0007669"/>
    <property type="project" value="TreeGrafter"/>
</dbReference>
<dbReference type="CDD" id="cd05466">
    <property type="entry name" value="PBP2_LTTR_substrate"/>
    <property type="match status" value="1"/>
</dbReference>
<dbReference type="Pfam" id="PF03466">
    <property type="entry name" value="LysR_substrate"/>
    <property type="match status" value="1"/>
</dbReference>
<reference evidence="6" key="1">
    <citation type="submission" date="2024-01" db="EMBL/GenBank/DDBJ databases">
        <title>The genome sequence of Micromonospora mangrovi CCTCC AA 2012012.</title>
        <authorList>
            <person name="Gao J."/>
        </authorList>
    </citation>
    <scope>NUCLEOTIDE SEQUENCE</scope>
    <source>
        <strain evidence="6">CCTCC AA 2012012</strain>
    </source>
</reference>
<dbReference type="SUPFAM" id="SSF46785">
    <property type="entry name" value="Winged helix' DNA-binding domain"/>
    <property type="match status" value="1"/>
</dbReference>
<evidence type="ECO:0000313" key="6">
    <source>
        <dbReference type="EMBL" id="XBP94797.1"/>
    </source>
</evidence>
<evidence type="ECO:0000256" key="4">
    <source>
        <dbReference type="ARBA" id="ARBA00023163"/>
    </source>
</evidence>
<comment type="similarity">
    <text evidence="1">Belongs to the LysR transcriptional regulatory family.</text>
</comment>
<evidence type="ECO:0000256" key="1">
    <source>
        <dbReference type="ARBA" id="ARBA00009437"/>
    </source>
</evidence>
<dbReference type="PANTHER" id="PTHR30346:SF29">
    <property type="entry name" value="LYSR SUBSTRATE-BINDING"/>
    <property type="match status" value="1"/>
</dbReference>
<accession>A0AAU7MBC5</accession>
<dbReference type="PROSITE" id="PS50931">
    <property type="entry name" value="HTH_LYSR"/>
    <property type="match status" value="1"/>
</dbReference>
<sequence>MPINGGSGIDSRRLRALQAVGQSGSLAAAARRMRMSISGLRYQLDELERSVGVPLVRTSPQSGATLTPAGVVLVDGSSAVLAELDELVDRARRAEGDKRRPLRVAAPWTVVAGLLLDAVASDLRVGGPGWQVDVAASRDDALMAVRDGAADVAVAADWARDRADSGGLVCRELFSATYLLAVGAGSDLAGGGSVDVRQTAGQAWIMGPSAGTRRFLDVQLESARVVPKRIVTSDSMEYMTMIDAGVGVGLAEPILTGLLRPRTVLVPLTGVTSYRYFAACPDGRQDDPQVRALLALLTRAGRRQVDLAGWKAHRAPEAIR</sequence>
<dbReference type="PANTHER" id="PTHR30346">
    <property type="entry name" value="TRANSCRIPTIONAL DUAL REGULATOR HCAR-RELATED"/>
    <property type="match status" value="1"/>
</dbReference>
<evidence type="ECO:0000259" key="5">
    <source>
        <dbReference type="PROSITE" id="PS50931"/>
    </source>
</evidence>
<evidence type="ECO:0000256" key="3">
    <source>
        <dbReference type="ARBA" id="ARBA00023125"/>
    </source>
</evidence>
<dbReference type="Pfam" id="PF00126">
    <property type="entry name" value="HTH_1"/>
    <property type="match status" value="1"/>
</dbReference>
<keyword evidence="4" id="KW-0804">Transcription</keyword>
<keyword evidence="2" id="KW-0805">Transcription regulation</keyword>
<dbReference type="EMBL" id="CP157762">
    <property type="protein sequence ID" value="XBP94797.1"/>
    <property type="molecule type" value="Genomic_DNA"/>
</dbReference>
<dbReference type="GO" id="GO:0003677">
    <property type="term" value="F:DNA binding"/>
    <property type="evidence" value="ECO:0007669"/>
    <property type="project" value="UniProtKB-KW"/>
</dbReference>
<dbReference type="SUPFAM" id="SSF53850">
    <property type="entry name" value="Periplasmic binding protein-like II"/>
    <property type="match status" value="1"/>
</dbReference>
<dbReference type="InterPro" id="IPR005119">
    <property type="entry name" value="LysR_subst-bd"/>
</dbReference>
<dbReference type="GO" id="GO:0003700">
    <property type="term" value="F:DNA-binding transcription factor activity"/>
    <property type="evidence" value="ECO:0007669"/>
    <property type="project" value="InterPro"/>
</dbReference>
<protein>
    <submittedName>
        <fullName evidence="6">LysR family transcriptional regulator</fullName>
    </submittedName>
</protein>
<dbReference type="InterPro" id="IPR036388">
    <property type="entry name" value="WH-like_DNA-bd_sf"/>
</dbReference>
<dbReference type="InterPro" id="IPR036390">
    <property type="entry name" value="WH_DNA-bd_sf"/>
</dbReference>